<dbReference type="EMBL" id="UZAE01012294">
    <property type="protein sequence ID" value="VDO04398.1"/>
    <property type="molecule type" value="Genomic_DNA"/>
</dbReference>
<dbReference type="WBParaSite" id="HNAJ_0000844701-mRNA-1">
    <property type="protein sequence ID" value="HNAJ_0000844701-mRNA-1"/>
    <property type="gene ID" value="HNAJ_0000844701"/>
</dbReference>
<reference evidence="3" key="1">
    <citation type="submission" date="2017-02" db="UniProtKB">
        <authorList>
            <consortium name="WormBaseParasite"/>
        </authorList>
    </citation>
    <scope>IDENTIFICATION</scope>
</reference>
<protein>
    <submittedName>
        <fullName evidence="3">Bacteriophage protein</fullName>
    </submittedName>
</protein>
<dbReference type="Proteomes" id="UP000278807">
    <property type="component" value="Unassembled WGS sequence"/>
</dbReference>
<keyword evidence="2" id="KW-1185">Reference proteome</keyword>
<evidence type="ECO:0000313" key="1">
    <source>
        <dbReference type="EMBL" id="VDO04398.1"/>
    </source>
</evidence>
<proteinExistence type="predicted"/>
<sequence>MLEAIGSESQTRLTANVALNRPVPEGTEVTLICSTDTSNGDGSGALRILRRRSGGGGIDGFEDLANFATKIVQISPDKPDIAATFTVSRQDDGAVFICGDVETLGFQSQNPTATVIIGVQCKFI</sequence>
<organism evidence="3">
    <name type="scientific">Rodentolepis nana</name>
    <name type="common">Dwarf tapeworm</name>
    <name type="synonym">Hymenolepis nana</name>
    <dbReference type="NCBI Taxonomy" id="102285"/>
    <lineage>
        <taxon>Eukaryota</taxon>
        <taxon>Metazoa</taxon>
        <taxon>Spiralia</taxon>
        <taxon>Lophotrochozoa</taxon>
        <taxon>Platyhelminthes</taxon>
        <taxon>Cestoda</taxon>
        <taxon>Eucestoda</taxon>
        <taxon>Cyclophyllidea</taxon>
        <taxon>Hymenolepididae</taxon>
        <taxon>Rodentolepis</taxon>
    </lineage>
</organism>
<name>A0A0R3TMB5_RODNA</name>
<evidence type="ECO:0000313" key="2">
    <source>
        <dbReference type="Proteomes" id="UP000278807"/>
    </source>
</evidence>
<dbReference type="STRING" id="102285.A0A0R3TMB5"/>
<dbReference type="OrthoDB" id="10409882at2759"/>
<reference evidence="1 2" key="2">
    <citation type="submission" date="2018-11" db="EMBL/GenBank/DDBJ databases">
        <authorList>
            <consortium name="Pathogen Informatics"/>
        </authorList>
    </citation>
    <scope>NUCLEOTIDE SEQUENCE [LARGE SCALE GENOMIC DNA]</scope>
</reference>
<accession>A0A0R3TMB5</accession>
<gene>
    <name evidence="1" type="ORF">HNAJ_LOCUS8443</name>
</gene>
<dbReference type="AlphaFoldDB" id="A0A0R3TMB5"/>
<dbReference type="Gene3D" id="2.60.40.10">
    <property type="entry name" value="Immunoglobulins"/>
    <property type="match status" value="1"/>
</dbReference>
<dbReference type="InterPro" id="IPR013783">
    <property type="entry name" value="Ig-like_fold"/>
</dbReference>
<evidence type="ECO:0000313" key="3">
    <source>
        <dbReference type="WBParaSite" id="HNAJ_0000844701-mRNA-1"/>
    </source>
</evidence>